<gene>
    <name evidence="2" type="ORF">PIB30_065269</name>
</gene>
<accession>A0ABU6VPF0</accession>
<feature type="compositionally biased region" description="Polar residues" evidence="1">
    <location>
        <begin position="123"/>
        <end position="143"/>
    </location>
</feature>
<feature type="compositionally biased region" description="Polar residues" evidence="1">
    <location>
        <begin position="159"/>
        <end position="169"/>
    </location>
</feature>
<sequence>STRSGREDPQSSGDDEDEEVEYARQEDIPEGGRDQDLGGDGPGTHDTHLDFFSGADIELARFMEYDGGSGSGSGSQPGDEVPPSHRYGPPSDMYELFSCGEQTMDQIAHGYVASRPADDASFLHTSPQQQYQLPSPHCQTYYQPSPLPSHPSPSWAQPHYQSTVSYHSPSPQPQHDDQAPQVVRPRAQQPQRDCHPPTCGTSSHLHHRPGHEGDRD</sequence>
<feature type="compositionally biased region" description="Basic and acidic residues" evidence="1">
    <location>
        <begin position="21"/>
        <end position="36"/>
    </location>
</feature>
<dbReference type="EMBL" id="JASCZI010151683">
    <property type="protein sequence ID" value="MED6174053.1"/>
    <property type="molecule type" value="Genomic_DNA"/>
</dbReference>
<feature type="region of interest" description="Disordered" evidence="1">
    <location>
        <begin position="119"/>
        <end position="216"/>
    </location>
</feature>
<evidence type="ECO:0000256" key="1">
    <source>
        <dbReference type="SAM" id="MobiDB-lite"/>
    </source>
</evidence>
<comment type="caution">
    <text evidence="2">The sequence shown here is derived from an EMBL/GenBank/DDBJ whole genome shotgun (WGS) entry which is preliminary data.</text>
</comment>
<organism evidence="2 3">
    <name type="scientific">Stylosanthes scabra</name>
    <dbReference type="NCBI Taxonomy" id="79078"/>
    <lineage>
        <taxon>Eukaryota</taxon>
        <taxon>Viridiplantae</taxon>
        <taxon>Streptophyta</taxon>
        <taxon>Embryophyta</taxon>
        <taxon>Tracheophyta</taxon>
        <taxon>Spermatophyta</taxon>
        <taxon>Magnoliopsida</taxon>
        <taxon>eudicotyledons</taxon>
        <taxon>Gunneridae</taxon>
        <taxon>Pentapetalae</taxon>
        <taxon>rosids</taxon>
        <taxon>fabids</taxon>
        <taxon>Fabales</taxon>
        <taxon>Fabaceae</taxon>
        <taxon>Papilionoideae</taxon>
        <taxon>50 kb inversion clade</taxon>
        <taxon>dalbergioids sensu lato</taxon>
        <taxon>Dalbergieae</taxon>
        <taxon>Pterocarpus clade</taxon>
        <taxon>Stylosanthes</taxon>
    </lineage>
</organism>
<evidence type="ECO:0000313" key="2">
    <source>
        <dbReference type="EMBL" id="MED6174053.1"/>
    </source>
</evidence>
<proteinExistence type="predicted"/>
<feature type="non-terminal residue" evidence="2">
    <location>
        <position position="1"/>
    </location>
</feature>
<evidence type="ECO:0000313" key="3">
    <source>
        <dbReference type="Proteomes" id="UP001341840"/>
    </source>
</evidence>
<reference evidence="2 3" key="1">
    <citation type="journal article" date="2023" name="Plants (Basel)">
        <title>Bridging the Gap: Combining Genomics and Transcriptomics Approaches to Understand Stylosanthes scabra, an Orphan Legume from the Brazilian Caatinga.</title>
        <authorList>
            <person name="Ferreira-Neto J.R.C."/>
            <person name="da Silva M.D."/>
            <person name="Binneck E."/>
            <person name="de Melo N.F."/>
            <person name="da Silva R.H."/>
            <person name="de Melo A.L.T.M."/>
            <person name="Pandolfi V."/>
            <person name="Bustamante F.O."/>
            <person name="Brasileiro-Vidal A.C."/>
            <person name="Benko-Iseppon A.M."/>
        </authorList>
    </citation>
    <scope>NUCLEOTIDE SEQUENCE [LARGE SCALE GENOMIC DNA]</scope>
    <source>
        <tissue evidence="2">Leaves</tissue>
    </source>
</reference>
<dbReference type="Proteomes" id="UP001341840">
    <property type="component" value="Unassembled WGS sequence"/>
</dbReference>
<feature type="compositionally biased region" description="Low complexity" evidence="1">
    <location>
        <begin position="179"/>
        <end position="191"/>
    </location>
</feature>
<keyword evidence="3" id="KW-1185">Reference proteome</keyword>
<protein>
    <submittedName>
        <fullName evidence="2">Uncharacterized protein</fullName>
    </submittedName>
</protein>
<feature type="region of interest" description="Disordered" evidence="1">
    <location>
        <begin position="1"/>
        <end position="95"/>
    </location>
</feature>
<name>A0ABU6VPF0_9FABA</name>